<comment type="cofactor">
    <cofactor evidence="1 4">
        <name>pyridoxal 5'-phosphate</name>
        <dbReference type="ChEBI" id="CHEBI:597326"/>
    </cofactor>
</comment>
<protein>
    <recommendedName>
        <fullName evidence="4">Aminotransferase</fullName>
        <ecNumber evidence="4">2.6.1.-</ecNumber>
    </recommendedName>
</protein>
<dbReference type="SUPFAM" id="SSF53383">
    <property type="entry name" value="PLP-dependent transferases"/>
    <property type="match status" value="1"/>
</dbReference>
<proteinExistence type="inferred from homology"/>
<dbReference type="InterPro" id="IPR004838">
    <property type="entry name" value="NHTrfase_class1_PyrdxlP-BS"/>
</dbReference>
<dbReference type="PANTHER" id="PTHR42832:SF3">
    <property type="entry name" value="L-GLUTAMINE--4-(METHYLSULFANYL)-2-OXOBUTANOATE AMINOTRANSFERASE"/>
    <property type="match status" value="1"/>
</dbReference>
<dbReference type="InterPro" id="IPR004839">
    <property type="entry name" value="Aminotransferase_I/II_large"/>
</dbReference>
<keyword evidence="7" id="KW-1185">Reference proteome</keyword>
<dbReference type="EMBL" id="FQXH01000012">
    <property type="protein sequence ID" value="SHH25353.1"/>
    <property type="molecule type" value="Genomic_DNA"/>
</dbReference>
<dbReference type="PROSITE" id="PS00105">
    <property type="entry name" value="AA_TRANSFER_CLASS_1"/>
    <property type="match status" value="1"/>
</dbReference>
<organism evidence="6 7">
    <name type="scientific">Tepidibacter thalassicus DSM 15285</name>
    <dbReference type="NCBI Taxonomy" id="1123350"/>
    <lineage>
        <taxon>Bacteria</taxon>
        <taxon>Bacillati</taxon>
        <taxon>Bacillota</taxon>
        <taxon>Clostridia</taxon>
        <taxon>Peptostreptococcales</taxon>
        <taxon>Peptostreptococcaceae</taxon>
        <taxon>Tepidibacter</taxon>
    </lineage>
</organism>
<dbReference type="EC" id="2.6.1.-" evidence="4"/>
<evidence type="ECO:0000259" key="5">
    <source>
        <dbReference type="Pfam" id="PF00155"/>
    </source>
</evidence>
<dbReference type="InterPro" id="IPR015421">
    <property type="entry name" value="PyrdxlP-dep_Trfase_major"/>
</dbReference>
<dbReference type="Gene3D" id="3.40.640.10">
    <property type="entry name" value="Type I PLP-dependent aspartate aminotransferase-like (Major domain)"/>
    <property type="match status" value="1"/>
</dbReference>
<sequence length="409" mass="46669">MDFFDNKIANRLNGVNFFKKSKTYKFEKIKKEKEKIKKSYPNIPIIDLGVGEPDIPAHIEICKTLCSECTKPENRLYADNGIPEFQEAAANFLKKLYNIKNLDPYKNIMHGIGSKSILAMLPLCFINPGDITLATVPGYPILSNYTKFLGGDVYNIPLYKENNFYPDFSKIPKDILKKTKLLYINYPNNPTGQIATREFYEKVVDFAYKNNILVVSDAAYSAIVFDNNHLSFLSVDGAMDVGVEIHSLSKSYNMTGWRLAFIVGNEKIIKVYSNIKGYTDSGQFRAIQKAGVYALNHPEIIKENCLRYSRRFDLLIKALKEIGFDAKKPKGTFYTYVPIPKGTKSGYKFKNAEDASNFILKNALVSTIPWDDAGSFLRISVTFEAKDYEEEKKIINELKNRLKRLKLVF</sequence>
<dbReference type="CDD" id="cd00609">
    <property type="entry name" value="AAT_like"/>
    <property type="match status" value="1"/>
</dbReference>
<keyword evidence="2 4" id="KW-0032">Aminotransferase</keyword>
<feature type="domain" description="Aminotransferase class I/classII large" evidence="5">
    <location>
        <begin position="44"/>
        <end position="387"/>
    </location>
</feature>
<accession>A0A1M5RHT9</accession>
<dbReference type="GO" id="GO:0030170">
    <property type="term" value="F:pyridoxal phosphate binding"/>
    <property type="evidence" value="ECO:0007669"/>
    <property type="project" value="InterPro"/>
</dbReference>
<evidence type="ECO:0000313" key="6">
    <source>
        <dbReference type="EMBL" id="SHH25353.1"/>
    </source>
</evidence>
<dbReference type="NCBIfam" id="NF004937">
    <property type="entry name" value="PRK06290.1"/>
    <property type="match status" value="1"/>
</dbReference>
<evidence type="ECO:0000256" key="3">
    <source>
        <dbReference type="ARBA" id="ARBA00022679"/>
    </source>
</evidence>
<dbReference type="InterPro" id="IPR015422">
    <property type="entry name" value="PyrdxlP-dep_Trfase_small"/>
</dbReference>
<reference evidence="7" key="1">
    <citation type="submission" date="2016-11" db="EMBL/GenBank/DDBJ databases">
        <authorList>
            <person name="Varghese N."/>
            <person name="Submissions S."/>
        </authorList>
    </citation>
    <scope>NUCLEOTIDE SEQUENCE [LARGE SCALE GENOMIC DNA]</scope>
    <source>
        <strain evidence="7">DSM 15285</strain>
    </source>
</reference>
<dbReference type="AlphaFoldDB" id="A0A1M5RHT9"/>
<name>A0A1M5RHT9_9FIRM</name>
<dbReference type="RefSeq" id="WP_072724962.1">
    <property type="nucleotide sequence ID" value="NZ_FQXH01000012.1"/>
</dbReference>
<dbReference type="PANTHER" id="PTHR42832">
    <property type="entry name" value="AMINO ACID AMINOTRANSFERASE"/>
    <property type="match status" value="1"/>
</dbReference>
<dbReference type="STRING" id="1123350.SAMN02744040_01377"/>
<dbReference type="OrthoDB" id="9802328at2"/>
<dbReference type="GO" id="GO:0008483">
    <property type="term" value="F:transaminase activity"/>
    <property type="evidence" value="ECO:0007669"/>
    <property type="project" value="UniProtKB-KW"/>
</dbReference>
<dbReference type="Gene3D" id="3.90.1150.10">
    <property type="entry name" value="Aspartate Aminotransferase, domain 1"/>
    <property type="match status" value="1"/>
</dbReference>
<keyword evidence="3 4" id="KW-0808">Transferase</keyword>
<evidence type="ECO:0000313" key="7">
    <source>
        <dbReference type="Proteomes" id="UP000242520"/>
    </source>
</evidence>
<evidence type="ECO:0000256" key="2">
    <source>
        <dbReference type="ARBA" id="ARBA00022576"/>
    </source>
</evidence>
<evidence type="ECO:0000256" key="4">
    <source>
        <dbReference type="RuleBase" id="RU000481"/>
    </source>
</evidence>
<dbReference type="Pfam" id="PF00155">
    <property type="entry name" value="Aminotran_1_2"/>
    <property type="match status" value="1"/>
</dbReference>
<evidence type="ECO:0000256" key="1">
    <source>
        <dbReference type="ARBA" id="ARBA00001933"/>
    </source>
</evidence>
<comment type="similarity">
    <text evidence="4">Belongs to the class-I pyridoxal-phosphate-dependent aminotransferase family.</text>
</comment>
<gene>
    <name evidence="6" type="ORF">SAMN02744040_01377</name>
</gene>
<dbReference type="InterPro" id="IPR015424">
    <property type="entry name" value="PyrdxlP-dep_Trfase"/>
</dbReference>
<dbReference type="Proteomes" id="UP000242520">
    <property type="component" value="Unassembled WGS sequence"/>
</dbReference>
<dbReference type="InterPro" id="IPR050881">
    <property type="entry name" value="LL-DAP_aminotransferase"/>
</dbReference>